<evidence type="ECO:0000259" key="11">
    <source>
        <dbReference type="PROSITE" id="PS50929"/>
    </source>
</evidence>
<dbReference type="Gene3D" id="3.40.50.300">
    <property type="entry name" value="P-loop containing nucleotide triphosphate hydrolases"/>
    <property type="match status" value="1"/>
</dbReference>
<proteinExistence type="inferred from homology"/>
<keyword evidence="6 9" id="KW-1133">Transmembrane helix</keyword>
<dbReference type="SUPFAM" id="SSF90123">
    <property type="entry name" value="ABC transporter transmembrane region"/>
    <property type="match status" value="1"/>
</dbReference>
<keyword evidence="12" id="KW-0378">Hydrolase</keyword>
<name>A0ABT3HCU4_9HYPH</name>
<feature type="compositionally biased region" description="Low complexity" evidence="8">
    <location>
        <begin position="604"/>
        <end position="619"/>
    </location>
</feature>
<comment type="caution">
    <text evidence="12">The sequence shown here is derived from an EMBL/GenBank/DDBJ whole genome shotgun (WGS) entry which is preliminary data.</text>
</comment>
<evidence type="ECO:0000259" key="10">
    <source>
        <dbReference type="PROSITE" id="PS50893"/>
    </source>
</evidence>
<gene>
    <name evidence="12" type="ORF">M2319_002513</name>
</gene>
<feature type="transmembrane region" description="Helical" evidence="9">
    <location>
        <begin position="79"/>
        <end position="98"/>
    </location>
</feature>
<dbReference type="EMBL" id="JAOQNS010000006">
    <property type="protein sequence ID" value="MCW2308174.1"/>
    <property type="molecule type" value="Genomic_DNA"/>
</dbReference>
<evidence type="ECO:0000256" key="8">
    <source>
        <dbReference type="SAM" id="MobiDB-lite"/>
    </source>
</evidence>
<dbReference type="InterPro" id="IPR003593">
    <property type="entry name" value="AAA+_ATPase"/>
</dbReference>
<feature type="domain" description="ABC transmembrane type-1" evidence="11">
    <location>
        <begin position="45"/>
        <end position="327"/>
    </location>
</feature>
<dbReference type="Pfam" id="PF00005">
    <property type="entry name" value="ABC_tran"/>
    <property type="match status" value="1"/>
</dbReference>
<evidence type="ECO:0000313" key="13">
    <source>
        <dbReference type="Proteomes" id="UP001209755"/>
    </source>
</evidence>
<feature type="region of interest" description="Disordered" evidence="8">
    <location>
        <begin position="599"/>
        <end position="619"/>
    </location>
</feature>
<dbReference type="InterPro" id="IPR036640">
    <property type="entry name" value="ABC1_TM_sf"/>
</dbReference>
<dbReference type="SMART" id="SM00382">
    <property type="entry name" value="AAA"/>
    <property type="match status" value="1"/>
</dbReference>
<dbReference type="InterPro" id="IPR011527">
    <property type="entry name" value="ABC1_TM_dom"/>
</dbReference>
<dbReference type="Proteomes" id="UP001209755">
    <property type="component" value="Unassembled WGS sequence"/>
</dbReference>
<keyword evidence="13" id="KW-1185">Reference proteome</keyword>
<evidence type="ECO:0000256" key="6">
    <source>
        <dbReference type="ARBA" id="ARBA00022989"/>
    </source>
</evidence>
<dbReference type="InterPro" id="IPR003439">
    <property type="entry name" value="ABC_transporter-like_ATP-bd"/>
</dbReference>
<reference evidence="13" key="1">
    <citation type="submission" date="2023-07" db="EMBL/GenBank/DDBJ databases">
        <title>Genome sequencing of Purple Non-Sulfur Bacteria from various extreme environments.</title>
        <authorList>
            <person name="Mayer M."/>
        </authorList>
    </citation>
    <scope>NUCLEOTIDE SEQUENCE [LARGE SCALE GENOMIC DNA]</scope>
    <source>
        <strain evidence="13">DSM 17935</strain>
    </source>
</reference>
<keyword evidence="4" id="KW-0547">Nucleotide-binding</keyword>
<evidence type="ECO:0000256" key="2">
    <source>
        <dbReference type="ARBA" id="ARBA00005417"/>
    </source>
</evidence>
<dbReference type="InterPro" id="IPR017871">
    <property type="entry name" value="ABC_transporter-like_CS"/>
</dbReference>
<evidence type="ECO:0000256" key="1">
    <source>
        <dbReference type="ARBA" id="ARBA00004651"/>
    </source>
</evidence>
<dbReference type="SUPFAM" id="SSF52540">
    <property type="entry name" value="P-loop containing nucleoside triphosphate hydrolases"/>
    <property type="match status" value="1"/>
</dbReference>
<keyword evidence="3 9" id="KW-0812">Transmembrane</keyword>
<dbReference type="InterPro" id="IPR027417">
    <property type="entry name" value="P-loop_NTPase"/>
</dbReference>
<dbReference type="PROSITE" id="PS50929">
    <property type="entry name" value="ABC_TM1F"/>
    <property type="match status" value="1"/>
</dbReference>
<dbReference type="PROSITE" id="PS50893">
    <property type="entry name" value="ABC_TRANSPORTER_2"/>
    <property type="match status" value="1"/>
</dbReference>
<dbReference type="PANTHER" id="PTHR43394:SF1">
    <property type="entry name" value="ATP-BINDING CASSETTE SUB-FAMILY B MEMBER 10, MITOCHONDRIAL"/>
    <property type="match status" value="1"/>
</dbReference>
<evidence type="ECO:0000313" key="12">
    <source>
        <dbReference type="EMBL" id="MCW2308174.1"/>
    </source>
</evidence>
<evidence type="ECO:0000256" key="4">
    <source>
        <dbReference type="ARBA" id="ARBA00022741"/>
    </source>
</evidence>
<comment type="similarity">
    <text evidence="2">Belongs to the ABC transporter superfamily.</text>
</comment>
<keyword evidence="5 12" id="KW-0067">ATP-binding</keyword>
<dbReference type="RefSeq" id="WP_264601796.1">
    <property type="nucleotide sequence ID" value="NZ_JAOQNS010000006.1"/>
</dbReference>
<organism evidence="12 13">
    <name type="scientific">Rhodobium gokarnense</name>
    <dbReference type="NCBI Taxonomy" id="364296"/>
    <lineage>
        <taxon>Bacteria</taxon>
        <taxon>Pseudomonadati</taxon>
        <taxon>Pseudomonadota</taxon>
        <taxon>Alphaproteobacteria</taxon>
        <taxon>Hyphomicrobiales</taxon>
        <taxon>Rhodobiaceae</taxon>
        <taxon>Rhodobium</taxon>
    </lineage>
</organism>
<evidence type="ECO:0000256" key="9">
    <source>
        <dbReference type="SAM" id="Phobius"/>
    </source>
</evidence>
<dbReference type="InterPro" id="IPR039421">
    <property type="entry name" value="Type_1_exporter"/>
</dbReference>
<evidence type="ECO:0000256" key="5">
    <source>
        <dbReference type="ARBA" id="ARBA00022840"/>
    </source>
</evidence>
<evidence type="ECO:0000256" key="7">
    <source>
        <dbReference type="ARBA" id="ARBA00023136"/>
    </source>
</evidence>
<accession>A0ABT3HCU4</accession>
<sequence length="619" mass="67071">MKGILLDKAMDARDDDTLDVPPIETFEVVRRIARDHLKPRWPLLVVALATMAFVAATTGAMPFLMQRAIDDIFIARKEAMLYVLPVAVLLVMVARGLADYTSRVTEAYLGSRIIADLRTQLFEKLAFSDLGWLQSTHSGRFVSVFMTDVTVVNRAAAQTLSGIAKNFLQIVFLTGAMFYMDWLLALIVLAALPIGGSLLRLQRKRTRSSVRRTLQETGDLGSIVAQTLHGIRVVKAYHREAEETSRARAIIDRTLEYMMQTVRMRAATAPVAESLSGLGFAGAILYGGYQGIYGDLTLGHFSGFMTAAMLIYQPVKALAQLHNTLQEGVIAASRVYGIIDRDTKVAENPAAKPLVVREGAIRFDNVSFSYEEGRPVLADFTLDVPAGSRIALVGPSGAGKSTLINLMLRFFDPDSGRILVDDQDLRDATLSSVRLSNALLTQEPVLFDDTVRANICYGSEGATDEAILDAARAAGADEFIAALADGYETRVGESGNLLSGGQKQRIAFARAILRDAPIVLLDEPTSALDAEAEAKVQLALDTLLEGRTVLMIAHRLSTVKKADIIVVMDKGRIVETGTHAELIARDGLYAHLHRTQFRGDADGAAPEPKTPATPAASAG</sequence>
<dbReference type="GO" id="GO:0016787">
    <property type="term" value="F:hydrolase activity"/>
    <property type="evidence" value="ECO:0007669"/>
    <property type="project" value="UniProtKB-KW"/>
</dbReference>
<feature type="transmembrane region" description="Helical" evidence="9">
    <location>
        <begin position="41"/>
        <end position="64"/>
    </location>
</feature>
<dbReference type="EC" id="3.6.3.-" evidence="12"/>
<protein>
    <submittedName>
        <fullName evidence="12">Subfamily B ATP-binding cassette protein MsbA</fullName>
        <ecNumber evidence="12">3.6.3.-</ecNumber>
    </submittedName>
</protein>
<dbReference type="CDD" id="cd18552">
    <property type="entry name" value="ABC_6TM_MsbA_like"/>
    <property type="match status" value="1"/>
</dbReference>
<keyword evidence="7 9" id="KW-0472">Membrane</keyword>
<comment type="subcellular location">
    <subcellularLocation>
        <location evidence="1">Cell membrane</location>
        <topology evidence="1">Multi-pass membrane protein</topology>
    </subcellularLocation>
</comment>
<feature type="domain" description="ABC transporter" evidence="10">
    <location>
        <begin position="361"/>
        <end position="595"/>
    </location>
</feature>
<evidence type="ECO:0000256" key="3">
    <source>
        <dbReference type="ARBA" id="ARBA00022692"/>
    </source>
</evidence>
<dbReference type="Gene3D" id="1.20.1560.10">
    <property type="entry name" value="ABC transporter type 1, transmembrane domain"/>
    <property type="match status" value="1"/>
</dbReference>
<dbReference type="PROSITE" id="PS00211">
    <property type="entry name" value="ABC_TRANSPORTER_1"/>
    <property type="match status" value="1"/>
</dbReference>
<dbReference type="GO" id="GO:0005524">
    <property type="term" value="F:ATP binding"/>
    <property type="evidence" value="ECO:0007669"/>
    <property type="project" value="UniProtKB-KW"/>
</dbReference>
<dbReference type="PANTHER" id="PTHR43394">
    <property type="entry name" value="ATP-DEPENDENT PERMEASE MDL1, MITOCHONDRIAL"/>
    <property type="match status" value="1"/>
</dbReference>
<dbReference type="Pfam" id="PF00664">
    <property type="entry name" value="ABC_membrane"/>
    <property type="match status" value="1"/>
</dbReference>